<dbReference type="GO" id="GO:0032456">
    <property type="term" value="P:endocytic recycling"/>
    <property type="evidence" value="ECO:0007669"/>
    <property type="project" value="InterPro"/>
</dbReference>
<evidence type="ECO:0000259" key="5">
    <source>
        <dbReference type="Pfam" id="PF10474"/>
    </source>
</evidence>
<feature type="compositionally biased region" description="Basic and acidic residues" evidence="4">
    <location>
        <begin position="264"/>
        <end position="276"/>
    </location>
</feature>
<evidence type="ECO:0000256" key="3">
    <source>
        <dbReference type="ARBA" id="ARBA00023054"/>
    </source>
</evidence>
<keyword evidence="1" id="KW-0813">Transport</keyword>
<accession>A0A7R9E5C5</accession>
<evidence type="ECO:0000259" key="6">
    <source>
        <dbReference type="Pfam" id="PF10475"/>
    </source>
</evidence>
<protein>
    <recommendedName>
        <fullName evidence="8">Syndetin</fullName>
    </recommendedName>
</protein>
<dbReference type="InterPro" id="IPR019514">
    <property type="entry name" value="Syndetin_C"/>
</dbReference>
<dbReference type="Pfam" id="PF10475">
    <property type="entry name" value="Vps54_N"/>
    <property type="match status" value="1"/>
</dbReference>
<dbReference type="InterPro" id="IPR019515">
    <property type="entry name" value="VPS54_N"/>
</dbReference>
<sequence>MKSETFHSDEKRENHGKLSEYRCYRFRECCYNRLRFASVSAAQLLQRKLIGYFVPSLGRVNRDDTGKYQDIFYTNHAFTCVVDLDQDVDDNYQFFTLSVSRLRFEGGARSKRDVIAIKQGHKKGGRIEGREGWRTLQTRGEEKFETHIEHVAPSRSSAKAETELFYPLSLLAEHVVELRCRQARTRLQSVRCIWRERRSPVKLVPRVDPVGCPSWRVLLQCKSLHRYPSWLSELSGGGIKNMEFTSGMLHAARQANSKRREAIEEMKKKESEEANRSKTTLETAEEEAPALQTEIDLEKKRLRQIKASDSSPTAISTDVMEPNINIGMDFQSTFEVSIHCELGSEIYKSGHYSQQPLSSPKLELVVNTSQDDQISIVKESQNNALKQTEVEPLADQEILESIEQHYFSDSNFDPCEHVLREVPEILDCASIEAESEKIQKQLQVYTCLAWSTQKTQRLRNSRPSEPMQDCIKVPGDILSKESHEQEGLSPNRNHHPTESIHHAQHRHQSPGWILLQMDKTKRHLRPVYTTPAPTSRNAELVKIYQLQPRPSQDKDDHETVKILEIQKELQSTLKICQVGRSHLFLAKRQFTTASLGILANYRKRQVVQGLLHYLQTIKTLQRTDERLQELLNEGDYPSAIRLLLECQNAAATYKHFTCVAALSGKLQDTLEMAEEQLDQALSQVCKHFDADHYSKVHSAYKLLGKMQMAMDQMHMHFASAIHNSAFNVVHGYVELCFVQTHGEDTVVLHKKQFRELCKFVTAESFIPCLIDLCKALWEIMKSYHKVIIWQQRNDSDKLTADGAMEKVDFEASFNKEYVKQKLENGLARIWQDVQSRISVYLLGSDLAWYKFDEFLQVLGIVHRLMEVGEEFCGSKSIDLQNSIRTQSMNYFINYHQSRLDELRIFLENEGWEICPVKPNFTILRLQGIPVSGIATKERLEQLLRGGMAQTGKGGRNEQENLQDEPSGYFSDESDEDIPEELTKDFVDENMGDTVSNNRPSYLSFALAPAAPTTLPTAWTGPQSLFSEPSVTTPPQYPAPALAIGSREGQTLSHVFPHQWEAPVFPIGQGQAAVEEHCHRYSLTFRNYPLPLIATHVAGTVPLPPTATHVAGTVPLPPTATHVAGTVPLPSTVAHVAGTVPLPPTATHVVGTVPLPPTATYVVGTVPLPPTATYVAGTVPLPPTATHVAGTVPLSPTVTPCCQDSVLSPSNLIVPSDEMGCTRRAGKAHRQKTLKKTVTTKQYSTRGPLFYDPDCNHQTPERQHSAPASPRVPVPELANSFPRLPLTPTIRPPPTPISPFSPKGYHLHTLATPEPAYVFSPISLPYPHPLDPHSKPTCKKNVHVELLKAPILTNTALTVLRQCGKYLQMSHLLRPIACDVITCMSQLFEYYLYTVYSFFANDLILPPQMSTGVELNQAESLYGLAERVVAVESLVFLAKQFKFLQSYLEHLIPHNSPVTGNSAPLHQFYSQTILVATELRRPVYMHVCARAVDFNTTLNSMAKVNWEVKEVMSQHSQYVDNLLRDLQIFSMRLEEVSCRVPLSLDILNILWENVAYLCCNTFVEGFSNAKKCSNGGRALMQLDFTQFLSKFEKLTSIKPIPNREFVEAYVKAYYQPDTELEAWIKEHSEYSTKQLLALVNCSCHNNKKARQHLFSLLEELEKVNR</sequence>
<evidence type="ECO:0000313" key="7">
    <source>
        <dbReference type="EMBL" id="CAD7426722.1"/>
    </source>
</evidence>
<evidence type="ECO:0000256" key="1">
    <source>
        <dbReference type="ARBA" id="ARBA00022448"/>
    </source>
</evidence>
<feature type="domain" description="Syndetin C-terminal" evidence="5">
    <location>
        <begin position="1420"/>
        <end position="1657"/>
    </location>
</feature>
<dbReference type="InterPro" id="IPR040047">
    <property type="entry name" value="VPS50"/>
</dbReference>
<reference evidence="7" key="1">
    <citation type="submission" date="2020-11" db="EMBL/GenBank/DDBJ databases">
        <authorList>
            <person name="Tran Van P."/>
        </authorList>
    </citation>
    <scope>NUCLEOTIDE SEQUENCE</scope>
</reference>
<evidence type="ECO:0000256" key="4">
    <source>
        <dbReference type="SAM" id="MobiDB-lite"/>
    </source>
</evidence>
<feature type="domain" description="Vacuolar protein sorting-associated protein 54 N-terminal" evidence="6">
    <location>
        <begin position="558"/>
        <end position="789"/>
    </location>
</feature>
<feature type="region of interest" description="Disordered" evidence="4">
    <location>
        <begin position="947"/>
        <end position="974"/>
    </location>
</feature>
<proteinExistence type="predicted"/>
<dbReference type="GO" id="GO:0005829">
    <property type="term" value="C:cytosol"/>
    <property type="evidence" value="ECO:0007669"/>
    <property type="project" value="GOC"/>
</dbReference>
<evidence type="ECO:0008006" key="8">
    <source>
        <dbReference type="Google" id="ProtNLM"/>
    </source>
</evidence>
<dbReference type="Pfam" id="PF10474">
    <property type="entry name" value="Syndetin_C"/>
    <property type="match status" value="1"/>
</dbReference>
<dbReference type="PANTHER" id="PTHR13258">
    <property type="entry name" value="SYNDETIN"/>
    <property type="match status" value="1"/>
</dbReference>
<name>A0A7R9E5C5_9NEOP</name>
<dbReference type="GO" id="GO:0042147">
    <property type="term" value="P:retrograde transport, endosome to Golgi"/>
    <property type="evidence" value="ECO:0007669"/>
    <property type="project" value="InterPro"/>
</dbReference>
<dbReference type="GO" id="GO:0015031">
    <property type="term" value="P:protein transport"/>
    <property type="evidence" value="ECO:0007669"/>
    <property type="project" value="UniProtKB-KW"/>
</dbReference>
<dbReference type="GO" id="GO:1990745">
    <property type="term" value="C:EARP complex"/>
    <property type="evidence" value="ECO:0007669"/>
    <property type="project" value="InterPro"/>
</dbReference>
<keyword evidence="2" id="KW-0653">Protein transport</keyword>
<evidence type="ECO:0000256" key="2">
    <source>
        <dbReference type="ARBA" id="ARBA00022927"/>
    </source>
</evidence>
<organism evidence="7">
    <name type="scientific">Timema monikensis</name>
    <dbReference type="NCBI Taxonomy" id="170555"/>
    <lineage>
        <taxon>Eukaryota</taxon>
        <taxon>Metazoa</taxon>
        <taxon>Ecdysozoa</taxon>
        <taxon>Arthropoda</taxon>
        <taxon>Hexapoda</taxon>
        <taxon>Insecta</taxon>
        <taxon>Pterygota</taxon>
        <taxon>Neoptera</taxon>
        <taxon>Polyneoptera</taxon>
        <taxon>Phasmatodea</taxon>
        <taxon>Timematodea</taxon>
        <taxon>Timematoidea</taxon>
        <taxon>Timematidae</taxon>
        <taxon>Timema</taxon>
    </lineage>
</organism>
<dbReference type="EMBL" id="OB793259">
    <property type="protein sequence ID" value="CAD7426722.1"/>
    <property type="molecule type" value="Genomic_DNA"/>
</dbReference>
<feature type="region of interest" description="Disordered" evidence="4">
    <location>
        <begin position="264"/>
        <end position="295"/>
    </location>
</feature>
<keyword evidence="3" id="KW-0175">Coiled coil</keyword>
<dbReference type="GO" id="GO:0000149">
    <property type="term" value="F:SNARE binding"/>
    <property type="evidence" value="ECO:0007669"/>
    <property type="project" value="TreeGrafter"/>
</dbReference>
<feature type="region of interest" description="Disordered" evidence="4">
    <location>
        <begin position="481"/>
        <end position="506"/>
    </location>
</feature>
<dbReference type="PANTHER" id="PTHR13258:SF0">
    <property type="entry name" value="SYNDETIN"/>
    <property type="match status" value="1"/>
</dbReference>
<gene>
    <name evidence="7" type="ORF">TMSB3V08_LOCUS3596</name>
</gene>